<evidence type="ECO:0000313" key="3">
    <source>
        <dbReference type="EMBL" id="GAG14367.1"/>
    </source>
</evidence>
<proteinExistence type="predicted"/>
<dbReference type="InterPro" id="IPR012878">
    <property type="entry name" value="Beta-AFase-like_GH127_cat"/>
</dbReference>
<dbReference type="PANTHER" id="PTHR43465">
    <property type="entry name" value="DUF1680 DOMAIN PROTEIN (AFU_ORTHOLOGUE AFUA_1G08910)"/>
    <property type="match status" value="1"/>
</dbReference>
<name>X0VT94_9ZZZZ</name>
<feature type="domain" description="Non-reducing end beta-L-arabinofuranosidase-like GH127 middle" evidence="2">
    <location>
        <begin position="182"/>
        <end position="239"/>
    </location>
</feature>
<reference evidence="3" key="1">
    <citation type="journal article" date="2014" name="Front. Microbiol.">
        <title>High frequency of phylogenetically diverse reductive dehalogenase-homologous genes in deep subseafloor sedimentary metagenomes.</title>
        <authorList>
            <person name="Kawai M."/>
            <person name="Futagami T."/>
            <person name="Toyoda A."/>
            <person name="Takaki Y."/>
            <person name="Nishi S."/>
            <person name="Hori S."/>
            <person name="Arai W."/>
            <person name="Tsubouchi T."/>
            <person name="Morono Y."/>
            <person name="Uchiyama I."/>
            <person name="Ito T."/>
            <person name="Fujiyama A."/>
            <person name="Inagaki F."/>
            <person name="Takami H."/>
        </authorList>
    </citation>
    <scope>NUCLEOTIDE SEQUENCE</scope>
    <source>
        <strain evidence="3">Expedition CK06-06</strain>
    </source>
</reference>
<dbReference type="PANTHER" id="PTHR43465:SF2">
    <property type="entry name" value="DUF1680 DOMAIN PROTEIN (AFU_ORTHOLOGUE AFUA_1G08910)"/>
    <property type="match status" value="1"/>
</dbReference>
<feature type="non-terminal residue" evidence="3">
    <location>
        <position position="1"/>
    </location>
</feature>
<evidence type="ECO:0000259" key="2">
    <source>
        <dbReference type="Pfam" id="PF20736"/>
    </source>
</evidence>
<dbReference type="InterPro" id="IPR049046">
    <property type="entry name" value="Beta-AFase-like_GH127_middle"/>
</dbReference>
<dbReference type="Pfam" id="PF20736">
    <property type="entry name" value="Glyco_hydro127M"/>
    <property type="match status" value="1"/>
</dbReference>
<comment type="caution">
    <text evidence="3">The sequence shown here is derived from an EMBL/GenBank/DDBJ whole genome shotgun (WGS) entry which is preliminary data.</text>
</comment>
<evidence type="ECO:0000259" key="1">
    <source>
        <dbReference type="Pfam" id="PF07944"/>
    </source>
</evidence>
<feature type="non-terminal residue" evidence="3">
    <location>
        <position position="255"/>
    </location>
</feature>
<gene>
    <name evidence="3" type="ORF">S01H1_59483</name>
</gene>
<feature type="domain" description="Non-reducing end beta-L-arabinofuranosidase-like GH127 catalytic" evidence="1">
    <location>
        <begin position="40"/>
        <end position="165"/>
    </location>
</feature>
<dbReference type="Pfam" id="PF07944">
    <property type="entry name" value="Beta-AFase-like_GH127_cat"/>
    <property type="match status" value="1"/>
</dbReference>
<sequence length="255" mass="28615">RAGMIHYLKKVVIMIQRSQLICYVVIIVIISSCVKKNEPETRIALDSLWHSIVDRRIYIHGGVGGPGPHEQLADDWILPPATTYSESCANIATGEWNHRMNLLYGDAKYADILEMEAYNGALSGISLNGTEYLYTNPLYADLSNRNGYRSGVRTRYLFCCPSKLPGFVAGIGRWIYARDNSGIYVNLFIGSTVKTELGGKNITIVQETGYPWKEKVTFTIKPDSPHKFKLSIRIPGWARTNGCFPSDIYQGRIQA</sequence>
<protein>
    <submittedName>
        <fullName evidence="3">Uncharacterized protein</fullName>
    </submittedName>
</protein>
<organism evidence="3">
    <name type="scientific">marine sediment metagenome</name>
    <dbReference type="NCBI Taxonomy" id="412755"/>
    <lineage>
        <taxon>unclassified sequences</taxon>
        <taxon>metagenomes</taxon>
        <taxon>ecological metagenomes</taxon>
    </lineage>
</organism>
<dbReference type="InterPro" id="IPR049174">
    <property type="entry name" value="Beta-AFase-like"/>
</dbReference>
<accession>X0VT94</accession>
<dbReference type="EMBL" id="BARS01038905">
    <property type="protein sequence ID" value="GAG14367.1"/>
    <property type="molecule type" value="Genomic_DNA"/>
</dbReference>
<dbReference type="AlphaFoldDB" id="X0VT94"/>